<reference evidence="1 3" key="1">
    <citation type="journal article" date="2016" name="Genome Announc.">
        <title>Complete Genome Sequence of the Amino Acid-Fermenting Clostridium propionicum X2 (DSM 1682).</title>
        <authorList>
            <person name="Poehlein A."/>
            <person name="Schlien K."/>
            <person name="Chowdhury N.P."/>
            <person name="Gottschalk G."/>
            <person name="Buckel W."/>
            <person name="Daniel R."/>
        </authorList>
    </citation>
    <scope>NUCLEOTIDE SEQUENCE [LARGE SCALE GENOMIC DNA]</scope>
    <source>
        <strain evidence="1 3">X2</strain>
    </source>
</reference>
<dbReference type="EMBL" id="FQUA01000002">
    <property type="protein sequence ID" value="SHE41477.1"/>
    <property type="molecule type" value="Genomic_DNA"/>
</dbReference>
<dbReference type="KEGG" id="cpro:CPRO_08610"/>
<accession>A0A0X8V9A1</accession>
<dbReference type="AlphaFoldDB" id="A0A0X8V9A1"/>
<reference evidence="3" key="2">
    <citation type="submission" date="2016-01" db="EMBL/GenBank/DDBJ databases">
        <authorList>
            <person name="Poehlein A."/>
            <person name="Schlien K."/>
            <person name="Gottschalk G."/>
            <person name="Buckel W."/>
            <person name="Daniel R."/>
        </authorList>
    </citation>
    <scope>NUCLEOTIDE SEQUENCE [LARGE SCALE GENOMIC DNA]</scope>
    <source>
        <strain evidence="3">X2</strain>
    </source>
</reference>
<sequence length="133" mass="15455">MTPKVNEELANTFVRLSLPSKTYRLDREKNRIYGFCDGVEAVKQAVYKALLTERYAWVIYSWNYGSELNGLFGKQMTTIYPEVKRRIEEALLQDDRIKKVGDFSFEKTRNTLHVTFTVESTVGVFESEVNLNV</sequence>
<name>A0A0X8V9A1_ANAPI</name>
<evidence type="ECO:0000313" key="2">
    <source>
        <dbReference type="EMBL" id="SHE41477.1"/>
    </source>
</evidence>
<dbReference type="SUPFAM" id="SSF160719">
    <property type="entry name" value="gpW/gp25-like"/>
    <property type="match status" value="1"/>
</dbReference>
<dbReference type="Proteomes" id="UP000184204">
    <property type="component" value="Unassembled WGS sequence"/>
</dbReference>
<proteinExistence type="predicted"/>
<gene>
    <name evidence="1" type="ORF">CPRO_08610</name>
    <name evidence="2" type="ORF">SAMN02745151_00622</name>
</gene>
<protein>
    <recommendedName>
        <fullName evidence="5">DUF2634 domain-containing protein</fullName>
    </recommendedName>
</protein>
<evidence type="ECO:0000313" key="4">
    <source>
        <dbReference type="Proteomes" id="UP000184204"/>
    </source>
</evidence>
<evidence type="ECO:0008006" key="5">
    <source>
        <dbReference type="Google" id="ProtNLM"/>
    </source>
</evidence>
<evidence type="ECO:0000313" key="1">
    <source>
        <dbReference type="EMBL" id="AMJ40461.1"/>
    </source>
</evidence>
<dbReference type="Proteomes" id="UP000068026">
    <property type="component" value="Chromosome"/>
</dbReference>
<evidence type="ECO:0000313" key="3">
    <source>
        <dbReference type="Proteomes" id="UP000068026"/>
    </source>
</evidence>
<dbReference type="OrthoDB" id="89089at2"/>
<dbReference type="Pfam" id="PF10934">
    <property type="entry name" value="Sheath_initiator"/>
    <property type="match status" value="1"/>
</dbReference>
<organism evidence="2 4">
    <name type="scientific">Anaerotignum propionicum DSM 1682</name>
    <dbReference type="NCBI Taxonomy" id="991789"/>
    <lineage>
        <taxon>Bacteria</taxon>
        <taxon>Bacillati</taxon>
        <taxon>Bacillota</taxon>
        <taxon>Clostridia</taxon>
        <taxon>Lachnospirales</taxon>
        <taxon>Anaerotignaceae</taxon>
        <taxon>Anaerotignum</taxon>
    </lineage>
</organism>
<reference evidence="2" key="3">
    <citation type="submission" date="2016-11" db="EMBL/GenBank/DDBJ databases">
        <authorList>
            <person name="Varghese N."/>
            <person name="Submissions S."/>
        </authorList>
    </citation>
    <scope>NUCLEOTIDE SEQUENCE</scope>
    <source>
        <strain evidence="2">DSM 1682</strain>
    </source>
</reference>
<dbReference type="RefSeq" id="WP_066048156.1">
    <property type="nucleotide sequence ID" value="NZ_CP014223.1"/>
</dbReference>
<reference evidence="4" key="4">
    <citation type="submission" date="2016-11" db="EMBL/GenBank/DDBJ databases">
        <authorList>
            <person name="Jaros S."/>
            <person name="Januszkiewicz K."/>
            <person name="Wedrychowicz H."/>
        </authorList>
    </citation>
    <scope>NUCLEOTIDE SEQUENCE [LARGE SCALE GENOMIC DNA]</scope>
    <source>
        <strain evidence="4">DSM 1682</strain>
    </source>
</reference>
<dbReference type="EMBL" id="CP014223">
    <property type="protein sequence ID" value="AMJ40461.1"/>
    <property type="molecule type" value="Genomic_DNA"/>
</dbReference>
<keyword evidence="3" id="KW-1185">Reference proteome</keyword>
<dbReference type="Gene3D" id="3.10.450.40">
    <property type="match status" value="1"/>
</dbReference>
<dbReference type="InterPro" id="IPR020288">
    <property type="entry name" value="Sheath_initiator"/>
</dbReference>